<feature type="compositionally biased region" description="Basic and acidic residues" evidence="1">
    <location>
        <begin position="44"/>
        <end position="65"/>
    </location>
</feature>
<feature type="compositionally biased region" description="Gly residues" evidence="1">
    <location>
        <begin position="100"/>
        <end position="110"/>
    </location>
</feature>
<feature type="compositionally biased region" description="Basic and acidic residues" evidence="1">
    <location>
        <begin position="214"/>
        <end position="234"/>
    </location>
</feature>
<feature type="compositionally biased region" description="Basic and acidic residues" evidence="1">
    <location>
        <begin position="132"/>
        <end position="148"/>
    </location>
</feature>
<feature type="compositionally biased region" description="Gly residues" evidence="1">
    <location>
        <begin position="199"/>
        <end position="212"/>
    </location>
</feature>
<reference evidence="2 3" key="1">
    <citation type="submission" date="2017-03" db="EMBL/GenBank/DDBJ databases">
        <title>WGS assembly of Porphyra umbilicalis.</title>
        <authorList>
            <person name="Brawley S.H."/>
            <person name="Blouin N.A."/>
            <person name="Ficko-Blean E."/>
            <person name="Wheeler G.L."/>
            <person name="Lohr M."/>
            <person name="Goodson H.V."/>
            <person name="Jenkins J.W."/>
            <person name="Blaby-Haas C.E."/>
            <person name="Helliwell K.E."/>
            <person name="Chan C."/>
            <person name="Marriage T."/>
            <person name="Bhattacharya D."/>
            <person name="Klein A.S."/>
            <person name="Badis Y."/>
            <person name="Brodie J."/>
            <person name="Cao Y."/>
            <person name="Collen J."/>
            <person name="Dittami S.M."/>
            <person name="Gachon C.M."/>
            <person name="Green B.R."/>
            <person name="Karpowicz S."/>
            <person name="Kim J.W."/>
            <person name="Kudahl U."/>
            <person name="Lin S."/>
            <person name="Michel G."/>
            <person name="Mittag M."/>
            <person name="Olson B.J."/>
            <person name="Pangilinan J."/>
            <person name="Peng Y."/>
            <person name="Qiu H."/>
            <person name="Shu S."/>
            <person name="Singer J.T."/>
            <person name="Smith A.G."/>
            <person name="Sprecher B.N."/>
            <person name="Wagner V."/>
            <person name="Wang W."/>
            <person name="Wang Z.-Y."/>
            <person name="Yan J."/>
            <person name="Yarish C."/>
            <person name="Zoeuner-Riek S."/>
            <person name="Zhuang Y."/>
            <person name="Zou Y."/>
            <person name="Lindquist E.A."/>
            <person name="Grimwood J."/>
            <person name="Barry K."/>
            <person name="Rokhsar D.S."/>
            <person name="Schmutz J."/>
            <person name="Stiller J.W."/>
            <person name="Grossman A.R."/>
            <person name="Prochnik S.E."/>
        </authorList>
    </citation>
    <scope>NUCLEOTIDE SEQUENCE [LARGE SCALE GENOMIC DNA]</scope>
    <source>
        <strain evidence="2">4086291</strain>
    </source>
</reference>
<name>A0A1X6NR15_PORUM</name>
<accession>A0A1X6NR15</accession>
<dbReference type="AlphaFoldDB" id="A0A1X6NR15"/>
<feature type="compositionally biased region" description="Basic and acidic residues" evidence="1">
    <location>
        <begin position="177"/>
        <end position="198"/>
    </location>
</feature>
<feature type="compositionally biased region" description="Gly residues" evidence="1">
    <location>
        <begin position="117"/>
        <end position="130"/>
    </location>
</feature>
<dbReference type="EMBL" id="KV919175">
    <property type="protein sequence ID" value="OSX71054.1"/>
    <property type="molecule type" value="Genomic_DNA"/>
</dbReference>
<sequence>PCAVASAGGGRMAHVQPVACVAREREARAVHGNTGGGDVGGAVDAHRPNRADHGRSRGARDDPRPGSDQGHLAAGVHDAGSRSVGRAQRAPDARVLSAVRGGGEGQGGGDQQHVDGGAIGNDGGGDGGGAVDAHRLDGDEDRRARGARADPGAGVDHGHVDGGGHGARHRSVGRAKQAPDARGAPDARRGDDQRRDDGVAGGDTGGGDGGGAVDAHRPNRADHGRARGAHDDPRPGSNQGHLAAGAHDAGSRSVGRAPRVPHA</sequence>
<evidence type="ECO:0000256" key="1">
    <source>
        <dbReference type="SAM" id="MobiDB-lite"/>
    </source>
</evidence>
<gene>
    <name evidence="2" type="ORF">BU14_0609s0004</name>
</gene>
<proteinExistence type="predicted"/>
<keyword evidence="3" id="KW-1185">Reference proteome</keyword>
<dbReference type="Proteomes" id="UP000218209">
    <property type="component" value="Unassembled WGS sequence"/>
</dbReference>
<protein>
    <submittedName>
        <fullName evidence="2">Uncharacterized protein</fullName>
    </submittedName>
</protein>
<evidence type="ECO:0000313" key="3">
    <source>
        <dbReference type="Proteomes" id="UP000218209"/>
    </source>
</evidence>
<feature type="region of interest" description="Disordered" evidence="1">
    <location>
        <begin position="31"/>
        <end position="263"/>
    </location>
</feature>
<evidence type="ECO:0000313" key="2">
    <source>
        <dbReference type="EMBL" id="OSX71054.1"/>
    </source>
</evidence>
<organism evidence="2 3">
    <name type="scientific">Porphyra umbilicalis</name>
    <name type="common">Purple laver</name>
    <name type="synonym">Red alga</name>
    <dbReference type="NCBI Taxonomy" id="2786"/>
    <lineage>
        <taxon>Eukaryota</taxon>
        <taxon>Rhodophyta</taxon>
        <taxon>Bangiophyceae</taxon>
        <taxon>Bangiales</taxon>
        <taxon>Bangiaceae</taxon>
        <taxon>Porphyra</taxon>
    </lineage>
</organism>
<feature type="non-terminal residue" evidence="2">
    <location>
        <position position="1"/>
    </location>
</feature>